<feature type="transmembrane region" description="Helical" evidence="1">
    <location>
        <begin position="387"/>
        <end position="407"/>
    </location>
</feature>
<evidence type="ECO:0000256" key="1">
    <source>
        <dbReference type="SAM" id="Phobius"/>
    </source>
</evidence>
<keyword evidence="1" id="KW-0812">Transmembrane</keyword>
<accession>A0ABD5ZQ11</accession>
<comment type="caution">
    <text evidence="2">The sequence shown here is derived from an EMBL/GenBank/DDBJ whole genome shotgun (WGS) entry which is preliminary data.</text>
</comment>
<organism evidence="2 3">
    <name type="scientific">Halosegnis marinus</name>
    <dbReference type="NCBI Taxonomy" id="3034023"/>
    <lineage>
        <taxon>Archaea</taxon>
        <taxon>Methanobacteriati</taxon>
        <taxon>Methanobacteriota</taxon>
        <taxon>Stenosarchaea group</taxon>
        <taxon>Halobacteria</taxon>
        <taxon>Halobacteriales</taxon>
        <taxon>Natronomonadaceae</taxon>
        <taxon>Halosegnis</taxon>
    </lineage>
</organism>
<feature type="transmembrane region" description="Helical" evidence="1">
    <location>
        <begin position="24"/>
        <end position="43"/>
    </location>
</feature>
<protein>
    <submittedName>
        <fullName evidence="2">Uncharacterized protein</fullName>
    </submittedName>
</protein>
<sequence length="444" mass="46998">MIQVQSNGGTVSAATHSSHLEARVVPLLVVGLYVSTIAIPRIIGAGGAVRTKLVLEALLFGAALGGIGLVLFCRGRVQFDRTYQGIAAVFGATVLLSTVALVVGLLRGYPTGDVFGDYYKFIIPAATVTLVYAVADSSEQLETALAVAFRIGLLLIASVLTLYVTGVLGLNDRPRFIYQFPILIVLGYWQYRQGDPVARYGFPFLVVATLPLVGYSQSLSLLLQTLLTAVLAVTYARFNSPRELAVGGGVVAVVGVIGGGLLLLAATQLSSAQWREYGYLGSKMVALVGDYTLYERLIVLGGSRAAEPFGVLARIDGGLLELLVGSGMGSTFMVSSPFGSPRWIGEDHFVHAGLWEAVLRTGLLGGLAYLGVVVSYIYVGWKVSGDSYLGALAAANASTTLLFAPLVGKLLGPQFFSYALFAYALVRWGELRDCSEKLATTSDT</sequence>
<feature type="transmembrane region" description="Helical" evidence="1">
    <location>
        <begin position="55"/>
        <end position="77"/>
    </location>
</feature>
<feature type="transmembrane region" description="Helical" evidence="1">
    <location>
        <begin position="147"/>
        <end position="169"/>
    </location>
</feature>
<keyword evidence="1" id="KW-1133">Transmembrane helix</keyword>
<feature type="transmembrane region" description="Helical" evidence="1">
    <location>
        <begin position="118"/>
        <end position="135"/>
    </location>
</feature>
<dbReference type="AlphaFoldDB" id="A0ABD5ZQ11"/>
<dbReference type="Proteomes" id="UP001596398">
    <property type="component" value="Unassembled WGS sequence"/>
</dbReference>
<keyword evidence="3" id="KW-1185">Reference proteome</keyword>
<gene>
    <name evidence="2" type="ORF">ACFQJ4_09510</name>
</gene>
<feature type="transmembrane region" description="Helical" evidence="1">
    <location>
        <begin position="244"/>
        <end position="266"/>
    </location>
</feature>
<name>A0ABD5ZQ11_9EURY</name>
<evidence type="ECO:0000313" key="2">
    <source>
        <dbReference type="EMBL" id="MFC7235548.1"/>
    </source>
</evidence>
<feature type="transmembrane region" description="Helical" evidence="1">
    <location>
        <begin position="83"/>
        <end position="106"/>
    </location>
</feature>
<dbReference type="EMBL" id="JBHTAP010000001">
    <property type="protein sequence ID" value="MFC7235548.1"/>
    <property type="molecule type" value="Genomic_DNA"/>
</dbReference>
<dbReference type="GeneID" id="79267244"/>
<keyword evidence="1" id="KW-0472">Membrane</keyword>
<feature type="transmembrane region" description="Helical" evidence="1">
    <location>
        <begin position="197"/>
        <end position="214"/>
    </location>
</feature>
<evidence type="ECO:0000313" key="3">
    <source>
        <dbReference type="Proteomes" id="UP001596398"/>
    </source>
</evidence>
<proteinExistence type="predicted"/>
<feature type="transmembrane region" description="Helical" evidence="1">
    <location>
        <begin position="363"/>
        <end position="381"/>
    </location>
</feature>
<dbReference type="RefSeq" id="WP_276233684.1">
    <property type="nucleotide sequence ID" value="NZ_CP119802.1"/>
</dbReference>
<reference evidence="2 3" key="1">
    <citation type="journal article" date="2019" name="Int. J. Syst. Evol. Microbiol.">
        <title>The Global Catalogue of Microorganisms (GCM) 10K type strain sequencing project: providing services to taxonomists for standard genome sequencing and annotation.</title>
        <authorList>
            <consortium name="The Broad Institute Genomics Platform"/>
            <consortium name="The Broad Institute Genome Sequencing Center for Infectious Disease"/>
            <person name="Wu L."/>
            <person name="Ma J."/>
        </authorList>
    </citation>
    <scope>NUCLEOTIDE SEQUENCE [LARGE SCALE GENOMIC DNA]</scope>
    <source>
        <strain evidence="2 3">DT85</strain>
    </source>
</reference>